<sequence length="144" mass="16294">MHRQILSQFYLRLSRELCALILGHMATYPNGQPDCTAGTVLLTMHAILLPSMTMHVLFLACYLVISGPWNVFGVVPEMARIDMERIRRRETTKCPTNSSHCFIPVNHRLSAVLHSPDVPCTTKTSDAILSQIFCYLFKNRGNKC</sequence>
<keyword evidence="1" id="KW-1133">Transmembrane helix</keyword>
<evidence type="ECO:0000256" key="1">
    <source>
        <dbReference type="SAM" id="Phobius"/>
    </source>
</evidence>
<dbReference type="AlphaFoldDB" id="A0A6B0UUA0"/>
<reference evidence="2" key="1">
    <citation type="submission" date="2019-12" db="EMBL/GenBank/DDBJ databases">
        <title>An insight into the sialome of adult female Ixodes ricinus ticks feeding for 6 days.</title>
        <authorList>
            <person name="Perner J."/>
            <person name="Ribeiro J.M.C."/>
        </authorList>
    </citation>
    <scope>NUCLEOTIDE SEQUENCE</scope>
    <source>
        <strain evidence="2">Semi-engorged</strain>
        <tissue evidence="2">Salivary glands</tissue>
    </source>
</reference>
<keyword evidence="1" id="KW-0812">Transmembrane</keyword>
<feature type="transmembrane region" description="Helical" evidence="1">
    <location>
        <begin position="56"/>
        <end position="79"/>
    </location>
</feature>
<dbReference type="EMBL" id="GIFC01011233">
    <property type="protein sequence ID" value="MXU93316.1"/>
    <property type="molecule type" value="Transcribed_RNA"/>
</dbReference>
<proteinExistence type="predicted"/>
<organism evidence="2">
    <name type="scientific">Ixodes ricinus</name>
    <name type="common">Common tick</name>
    <name type="synonym">Acarus ricinus</name>
    <dbReference type="NCBI Taxonomy" id="34613"/>
    <lineage>
        <taxon>Eukaryota</taxon>
        <taxon>Metazoa</taxon>
        <taxon>Ecdysozoa</taxon>
        <taxon>Arthropoda</taxon>
        <taxon>Chelicerata</taxon>
        <taxon>Arachnida</taxon>
        <taxon>Acari</taxon>
        <taxon>Parasitiformes</taxon>
        <taxon>Ixodida</taxon>
        <taxon>Ixodoidea</taxon>
        <taxon>Ixodidae</taxon>
        <taxon>Ixodinae</taxon>
        <taxon>Ixodes</taxon>
    </lineage>
</organism>
<evidence type="ECO:0000313" key="2">
    <source>
        <dbReference type="EMBL" id="MXU93316.1"/>
    </source>
</evidence>
<protein>
    <submittedName>
        <fullName evidence="2">Uncharacterized protein</fullName>
    </submittedName>
</protein>
<accession>A0A6B0UUA0</accession>
<keyword evidence="1" id="KW-0472">Membrane</keyword>
<name>A0A6B0UUA0_IXORI</name>